<dbReference type="Proteomes" id="UP000215767">
    <property type="component" value="Unassembled WGS sequence"/>
</dbReference>
<dbReference type="Gene3D" id="3.40.190.10">
    <property type="entry name" value="Periplasmic binding protein-like II"/>
    <property type="match status" value="1"/>
</dbReference>
<dbReference type="PIRSF" id="PIRSF017082">
    <property type="entry name" value="YflP"/>
    <property type="match status" value="1"/>
</dbReference>
<dbReference type="AlphaFoldDB" id="A0A261UYP9"/>
<dbReference type="InterPro" id="IPR042100">
    <property type="entry name" value="Bug_dom1"/>
</dbReference>
<comment type="caution">
    <text evidence="3">The sequence shown here is derived from an EMBL/GenBank/DDBJ whole genome shotgun (WGS) entry which is preliminary data.</text>
</comment>
<protein>
    <recommendedName>
        <fullName evidence="5">Tripartite tricarboxylate transporter substrate binding protein</fullName>
    </recommendedName>
</protein>
<dbReference type="PANTHER" id="PTHR42928:SF5">
    <property type="entry name" value="BLR1237 PROTEIN"/>
    <property type="match status" value="1"/>
</dbReference>
<dbReference type="EMBL" id="NEVS01000001">
    <property type="protein sequence ID" value="OZI66731.1"/>
    <property type="molecule type" value="Genomic_DNA"/>
</dbReference>
<accession>A0A261UYP9</accession>
<sequence length="362" mass="37776">MAGTGRNLVSGERNMPRQAHRPAIWPDSRKGSTHRGSSRLPRVLSAAVCAVGLVLAAGAARAADDYPNHSITLVVPYAPGGGVDSVGRILGRALAKELNQSVVVENRPGAGATVGASYVQRSAPDGYTMIVVDPALIINPSLMASLPYDANRDFQPVSLLTLSPLILTTTNSLPVKSVADLQALGKSGGQGLSFASAGIGTTPHMAGELFKLQTKGNFTHVPYKGSGPAMTDLISGQVQFSFSTVAAASPFISSGKIRALATTGAERSPDFPNLPTVAETVPNFKVLFWTGLFVPAKTPPQVVAKLNAAVTKAWATDEVKDALKKIGEYAAPTMTSAQAKDFVVGESKMWATVVKDANIKVD</sequence>
<keyword evidence="4" id="KW-1185">Reference proteome</keyword>
<organism evidence="3 4">
    <name type="scientific">Bordetella genomosp. 11</name>
    <dbReference type="NCBI Taxonomy" id="1416808"/>
    <lineage>
        <taxon>Bacteria</taxon>
        <taxon>Pseudomonadati</taxon>
        <taxon>Pseudomonadota</taxon>
        <taxon>Betaproteobacteria</taxon>
        <taxon>Burkholderiales</taxon>
        <taxon>Alcaligenaceae</taxon>
        <taxon>Bordetella</taxon>
    </lineage>
</organism>
<evidence type="ECO:0008006" key="5">
    <source>
        <dbReference type="Google" id="ProtNLM"/>
    </source>
</evidence>
<evidence type="ECO:0000313" key="4">
    <source>
        <dbReference type="Proteomes" id="UP000215767"/>
    </source>
</evidence>
<feature type="region of interest" description="Disordered" evidence="2">
    <location>
        <begin position="1"/>
        <end position="38"/>
    </location>
</feature>
<name>A0A261UYP9_9BORD</name>
<evidence type="ECO:0000256" key="2">
    <source>
        <dbReference type="SAM" id="MobiDB-lite"/>
    </source>
</evidence>
<evidence type="ECO:0000313" key="3">
    <source>
        <dbReference type="EMBL" id="OZI66731.1"/>
    </source>
</evidence>
<dbReference type="SUPFAM" id="SSF53850">
    <property type="entry name" value="Periplasmic binding protein-like II"/>
    <property type="match status" value="1"/>
</dbReference>
<dbReference type="OrthoDB" id="8630376at2"/>
<dbReference type="Gene3D" id="3.40.190.150">
    <property type="entry name" value="Bordetella uptake gene, domain 1"/>
    <property type="match status" value="1"/>
</dbReference>
<gene>
    <name evidence="3" type="ORF">CAL28_03125</name>
</gene>
<dbReference type="PANTHER" id="PTHR42928">
    <property type="entry name" value="TRICARBOXYLATE-BINDING PROTEIN"/>
    <property type="match status" value="1"/>
</dbReference>
<comment type="similarity">
    <text evidence="1">Belongs to the UPF0065 (bug) family.</text>
</comment>
<reference evidence="4" key="1">
    <citation type="submission" date="2017-05" db="EMBL/GenBank/DDBJ databases">
        <title>Complete and WGS of Bordetella genogroups.</title>
        <authorList>
            <person name="Spilker T."/>
            <person name="Lipuma J."/>
        </authorList>
    </citation>
    <scope>NUCLEOTIDE SEQUENCE [LARGE SCALE GENOMIC DNA]</scope>
    <source>
        <strain evidence="4">AU8856</strain>
    </source>
</reference>
<proteinExistence type="inferred from homology"/>
<dbReference type="InterPro" id="IPR005064">
    <property type="entry name" value="BUG"/>
</dbReference>
<evidence type="ECO:0000256" key="1">
    <source>
        <dbReference type="ARBA" id="ARBA00006987"/>
    </source>
</evidence>
<dbReference type="CDD" id="cd13578">
    <property type="entry name" value="PBP2_Bug27"/>
    <property type="match status" value="1"/>
</dbReference>
<dbReference type="Pfam" id="PF03401">
    <property type="entry name" value="TctC"/>
    <property type="match status" value="1"/>
</dbReference>